<accession>A0A2N3J2R3</accession>
<protein>
    <recommendedName>
        <fullName evidence="3">Phage tail protein</fullName>
    </recommendedName>
</protein>
<proteinExistence type="predicted"/>
<dbReference type="AlphaFoldDB" id="A0A2N3J2R3"/>
<evidence type="ECO:0000313" key="2">
    <source>
        <dbReference type="Proteomes" id="UP000233526"/>
    </source>
</evidence>
<gene>
    <name evidence="1" type="ORF">AOX56_12600</name>
</gene>
<organism evidence="1 2">
    <name type="scientific">Aeromonas sobria</name>
    <dbReference type="NCBI Taxonomy" id="646"/>
    <lineage>
        <taxon>Bacteria</taxon>
        <taxon>Pseudomonadati</taxon>
        <taxon>Pseudomonadota</taxon>
        <taxon>Gammaproteobacteria</taxon>
        <taxon>Aeromonadales</taxon>
        <taxon>Aeromonadaceae</taxon>
        <taxon>Aeromonas</taxon>
    </lineage>
</organism>
<comment type="caution">
    <text evidence="1">The sequence shown here is derived from an EMBL/GenBank/DDBJ whole genome shotgun (WGS) entry which is preliminary data.</text>
</comment>
<name>A0A2N3J2R3_AERSO</name>
<dbReference type="InterPro" id="IPR003458">
    <property type="entry name" value="Phage_T4_Gp38_tail_assem"/>
</dbReference>
<evidence type="ECO:0000313" key="1">
    <source>
        <dbReference type="EMBL" id="PKQ80089.1"/>
    </source>
</evidence>
<reference evidence="1 2" key="1">
    <citation type="journal article" date="2017" name="Front. Microbiol.">
        <title>Strong Genomic and Phenotypic Heterogeneity in the Aeromonas sobria Species Complex.</title>
        <authorList>
            <person name="Gauthier J."/>
            <person name="Vincent A.T."/>
            <person name="Charette S.J."/>
            <person name="Derome N."/>
        </authorList>
    </citation>
    <scope>NUCLEOTIDE SEQUENCE [LARGE SCALE GENOMIC DNA]</scope>
    <source>
        <strain evidence="1 2">JF2635</strain>
    </source>
</reference>
<dbReference type="Proteomes" id="UP000233526">
    <property type="component" value="Unassembled WGS sequence"/>
</dbReference>
<sequence>MSTIYHYEATTGCLIGEGVADINPLDPESPLLPAYATKSQPPLTGKFECARYLAPSGHVPAHHADGEWAVQPDWRDVPLWNTEDGSEMAICEPNITPDEKGATTVPYPGQGYVWRDEQWQEDQALKYQFAEQAAERELASRMAVANAEINRIKPAVDGGYAKPEDVELLPKWQRYLYELPDVREQAGWPFSVAWTEIPQ</sequence>
<dbReference type="Pfam" id="PF02413">
    <property type="entry name" value="Caudo_TAP"/>
    <property type="match status" value="1"/>
</dbReference>
<dbReference type="EMBL" id="LJZX01000028">
    <property type="protein sequence ID" value="PKQ80089.1"/>
    <property type="molecule type" value="Genomic_DNA"/>
</dbReference>
<dbReference type="RefSeq" id="WP_101316792.1">
    <property type="nucleotide sequence ID" value="NZ_CAWNSS010000028.1"/>
</dbReference>
<evidence type="ECO:0008006" key="3">
    <source>
        <dbReference type="Google" id="ProtNLM"/>
    </source>
</evidence>